<name>A0ABW4DG81_9BACL</name>
<dbReference type="Gene3D" id="1.10.1200.10">
    <property type="entry name" value="ACP-like"/>
    <property type="match status" value="1"/>
</dbReference>
<dbReference type="Proteomes" id="UP001597340">
    <property type="component" value="Unassembled WGS sequence"/>
</dbReference>
<dbReference type="Pfam" id="PF00975">
    <property type="entry name" value="Thioesterase"/>
    <property type="match status" value="1"/>
</dbReference>
<dbReference type="Gene3D" id="3.40.50.1820">
    <property type="entry name" value="alpha/beta hydrolase"/>
    <property type="match status" value="1"/>
</dbReference>
<comment type="caution">
    <text evidence="6">The sequence shown here is derived from an EMBL/GenBank/DDBJ whole genome shotgun (WGS) entry which is preliminary data.</text>
</comment>
<dbReference type="InterPro" id="IPR020802">
    <property type="entry name" value="TesA-like"/>
</dbReference>
<dbReference type="SUPFAM" id="SSF47336">
    <property type="entry name" value="ACP-like"/>
    <property type="match status" value="1"/>
</dbReference>
<keyword evidence="3" id="KW-0677">Repeat</keyword>
<dbReference type="PANTHER" id="PTHR45527">
    <property type="entry name" value="NONRIBOSOMAL PEPTIDE SYNTHETASE"/>
    <property type="match status" value="1"/>
</dbReference>
<proteinExistence type="predicted"/>
<dbReference type="Gene3D" id="1.10.287.490">
    <property type="entry name" value="Helix hairpin bin"/>
    <property type="match status" value="1"/>
</dbReference>
<evidence type="ECO:0000313" key="7">
    <source>
        <dbReference type="Proteomes" id="UP001597340"/>
    </source>
</evidence>
<dbReference type="InterPro" id="IPR006162">
    <property type="entry name" value="Ppantetheine_attach_site"/>
</dbReference>
<gene>
    <name evidence="6" type="ORF">ACFQ5D_15930</name>
</gene>
<dbReference type="InterPro" id="IPR029058">
    <property type="entry name" value="AB_hydrolase_fold"/>
</dbReference>
<evidence type="ECO:0000256" key="4">
    <source>
        <dbReference type="ARBA" id="ARBA00023194"/>
    </source>
</evidence>
<evidence type="ECO:0000259" key="5">
    <source>
        <dbReference type="PROSITE" id="PS50075"/>
    </source>
</evidence>
<organism evidence="6 7">
    <name type="scientific">Paenibacillus farraposensis</name>
    <dbReference type="NCBI Taxonomy" id="2807095"/>
    <lineage>
        <taxon>Bacteria</taxon>
        <taxon>Bacillati</taxon>
        <taxon>Bacillota</taxon>
        <taxon>Bacilli</taxon>
        <taxon>Bacillales</taxon>
        <taxon>Paenibacillaceae</taxon>
        <taxon>Paenibacillus</taxon>
    </lineage>
</organism>
<dbReference type="SMART" id="SM00824">
    <property type="entry name" value="PKS_TE"/>
    <property type="match status" value="1"/>
</dbReference>
<keyword evidence="2" id="KW-0597">Phosphoprotein</keyword>
<dbReference type="Pfam" id="PF13193">
    <property type="entry name" value="AMP-binding_C"/>
    <property type="match status" value="1"/>
</dbReference>
<dbReference type="InterPro" id="IPR025110">
    <property type="entry name" value="AMP-bd_C"/>
</dbReference>
<dbReference type="PROSITE" id="PS50075">
    <property type="entry name" value="CARRIER"/>
    <property type="match status" value="1"/>
</dbReference>
<keyword evidence="1" id="KW-0596">Phosphopantetheine</keyword>
<keyword evidence="4" id="KW-0045">Antibiotic biosynthesis</keyword>
<dbReference type="InterPro" id="IPR042099">
    <property type="entry name" value="ANL_N_sf"/>
</dbReference>
<reference evidence="7" key="1">
    <citation type="journal article" date="2019" name="Int. J. Syst. Evol. Microbiol.">
        <title>The Global Catalogue of Microorganisms (GCM) 10K type strain sequencing project: providing services to taxonomists for standard genome sequencing and annotation.</title>
        <authorList>
            <consortium name="The Broad Institute Genomics Platform"/>
            <consortium name="The Broad Institute Genome Sequencing Center for Infectious Disease"/>
            <person name="Wu L."/>
            <person name="Ma J."/>
        </authorList>
    </citation>
    <scope>NUCLEOTIDE SEQUENCE [LARGE SCALE GENOMIC DNA]</scope>
    <source>
        <strain evidence="7">CCM 9147</strain>
    </source>
</reference>
<feature type="domain" description="Carrier" evidence="5">
    <location>
        <begin position="129"/>
        <end position="204"/>
    </location>
</feature>
<dbReference type="InterPro" id="IPR001031">
    <property type="entry name" value="Thioesterase"/>
</dbReference>
<dbReference type="Gene3D" id="3.40.50.12780">
    <property type="entry name" value="N-terminal domain of ligase-like"/>
    <property type="match status" value="1"/>
</dbReference>
<dbReference type="Gene3D" id="3.30.300.30">
    <property type="match status" value="1"/>
</dbReference>
<dbReference type="EMBL" id="JBHTNZ010000023">
    <property type="protein sequence ID" value="MFD1462853.1"/>
    <property type="molecule type" value="Genomic_DNA"/>
</dbReference>
<dbReference type="RefSeq" id="WP_377570578.1">
    <property type="nucleotide sequence ID" value="NZ_JBHTNZ010000023.1"/>
</dbReference>
<dbReference type="PANTHER" id="PTHR45527:SF1">
    <property type="entry name" value="FATTY ACID SYNTHASE"/>
    <property type="match status" value="1"/>
</dbReference>
<accession>A0ABW4DG81</accession>
<protein>
    <submittedName>
        <fullName evidence="6">Thioesterase domain-containing protein</fullName>
    </submittedName>
</protein>
<feature type="non-terminal residue" evidence="6">
    <location>
        <position position="1"/>
    </location>
</feature>
<dbReference type="InterPro" id="IPR036736">
    <property type="entry name" value="ACP-like_sf"/>
</dbReference>
<sequence length="462" mass="51199">RTGDLARWMPDGNIEYLGRIDHQVKIRGYRIELGEVEARLASVPSVRDSVVIALQDGAGQQQLCAYFTADEQLTIREIRSALLSTLPGYMIPSAFVQLDHIPLTTNGKVDRKALPVPDKALHTGAKYVAPRTDVEQLLADIWQEVLEIPQVGIHDDFFTLGGHSLKVLELVRKIHLATDIELPIRSVLEFPTIEEQALALLKSDLEYKADSPIIRLNEHGPVSIFCFPPMLGYGLSFAELAKQLDQVAVVYGLEFVDDAANEQEMLARYVDLIVSTQAQGSYVLLGYSIGGNLAHKVAVALEGQGHAVSDILMLDSVRRTEALPFTVEETEHEIHAMLEQVPESYRELLNDTYQRKMLAYAVYGNQLVNTETVQANIHGFVAAGSETVKGTGDNRLLWKDASQGSYEEHNLIGSHYELLEPGFVEENAKRIRAAIQSIARNIGQNIAYGSSKLMVDDMPGIR</sequence>
<dbReference type="SUPFAM" id="SSF53474">
    <property type="entry name" value="alpha/beta-Hydrolases"/>
    <property type="match status" value="1"/>
</dbReference>
<keyword evidence="7" id="KW-1185">Reference proteome</keyword>
<evidence type="ECO:0000256" key="2">
    <source>
        <dbReference type="ARBA" id="ARBA00022553"/>
    </source>
</evidence>
<evidence type="ECO:0000313" key="6">
    <source>
        <dbReference type="EMBL" id="MFD1462853.1"/>
    </source>
</evidence>
<dbReference type="InterPro" id="IPR045851">
    <property type="entry name" value="AMP-bd_C_sf"/>
</dbReference>
<dbReference type="PROSITE" id="PS00012">
    <property type="entry name" value="PHOSPHOPANTETHEINE"/>
    <property type="match status" value="1"/>
</dbReference>
<evidence type="ECO:0000256" key="1">
    <source>
        <dbReference type="ARBA" id="ARBA00022450"/>
    </source>
</evidence>
<evidence type="ECO:0000256" key="3">
    <source>
        <dbReference type="ARBA" id="ARBA00022737"/>
    </source>
</evidence>
<dbReference type="SUPFAM" id="SSF56801">
    <property type="entry name" value="Acetyl-CoA synthetase-like"/>
    <property type="match status" value="1"/>
</dbReference>
<dbReference type="Pfam" id="PF00550">
    <property type="entry name" value="PP-binding"/>
    <property type="match status" value="1"/>
</dbReference>
<dbReference type="InterPro" id="IPR009081">
    <property type="entry name" value="PP-bd_ACP"/>
</dbReference>